<protein>
    <submittedName>
        <fullName evidence="2">DUF805 domain-containing protein</fullName>
    </submittedName>
</protein>
<dbReference type="RefSeq" id="WP_261522047.1">
    <property type="nucleotide sequence ID" value="NZ_JAODNW010000021.1"/>
</dbReference>
<evidence type="ECO:0000313" key="2">
    <source>
        <dbReference type="EMBL" id="MFC0208683.1"/>
    </source>
</evidence>
<feature type="transmembrane region" description="Helical" evidence="1">
    <location>
        <begin position="52"/>
        <end position="71"/>
    </location>
</feature>
<keyword evidence="1" id="KW-0812">Transmembrane</keyword>
<dbReference type="Proteomes" id="UP001589755">
    <property type="component" value="Unassembled WGS sequence"/>
</dbReference>
<evidence type="ECO:0000313" key="3">
    <source>
        <dbReference type="Proteomes" id="UP001589755"/>
    </source>
</evidence>
<dbReference type="InterPro" id="IPR008523">
    <property type="entry name" value="DUF805"/>
</dbReference>
<keyword evidence="1" id="KW-1133">Transmembrane helix</keyword>
<comment type="caution">
    <text evidence="2">The sequence shown here is derived from an EMBL/GenBank/DDBJ whole genome shotgun (WGS) entry which is preliminary data.</text>
</comment>
<proteinExistence type="predicted"/>
<name>A0ABV6D7R9_9HYPH</name>
<keyword evidence="1" id="KW-0472">Membrane</keyword>
<reference evidence="2 3" key="1">
    <citation type="submission" date="2024-09" db="EMBL/GenBank/DDBJ databases">
        <authorList>
            <person name="Sun Q."/>
            <person name="Mori K."/>
        </authorList>
    </citation>
    <scope>NUCLEOTIDE SEQUENCE [LARGE SCALE GENOMIC DNA]</scope>
    <source>
        <strain evidence="2 3">CCM 8543</strain>
    </source>
</reference>
<dbReference type="PANTHER" id="PTHR34980">
    <property type="entry name" value="INNER MEMBRANE PROTEIN-RELATED-RELATED"/>
    <property type="match status" value="1"/>
</dbReference>
<feature type="transmembrane region" description="Helical" evidence="1">
    <location>
        <begin position="21"/>
        <end position="40"/>
    </location>
</feature>
<keyword evidence="3" id="KW-1185">Reference proteome</keyword>
<evidence type="ECO:0000256" key="1">
    <source>
        <dbReference type="SAM" id="Phobius"/>
    </source>
</evidence>
<gene>
    <name evidence="2" type="ORF">ACFFJ2_09755</name>
</gene>
<dbReference type="Pfam" id="PF05656">
    <property type="entry name" value="DUF805"/>
    <property type="match status" value="1"/>
</dbReference>
<sequence length="122" mass="13680">MSGDQLRWLFFGFSGRLSRMAYFLAGLLLAVFQAFALYRFTLAPQESGASQIWAVLFWAIFFLSVWSNVALGVKRLHDFGKPGVFAVLLFIPVVSILAFLVFCFYPGDKGPNAYGQRTNAPR</sequence>
<feature type="transmembrane region" description="Helical" evidence="1">
    <location>
        <begin position="83"/>
        <end position="107"/>
    </location>
</feature>
<organism evidence="2 3">
    <name type="scientific">Chelativorans intermedius</name>
    <dbReference type="NCBI Taxonomy" id="515947"/>
    <lineage>
        <taxon>Bacteria</taxon>
        <taxon>Pseudomonadati</taxon>
        <taxon>Pseudomonadota</taxon>
        <taxon>Alphaproteobacteria</taxon>
        <taxon>Hyphomicrobiales</taxon>
        <taxon>Phyllobacteriaceae</taxon>
        <taxon>Chelativorans</taxon>
    </lineage>
</organism>
<dbReference type="EMBL" id="JBHLXD010000013">
    <property type="protein sequence ID" value="MFC0208683.1"/>
    <property type="molecule type" value="Genomic_DNA"/>
</dbReference>
<accession>A0ABV6D7R9</accession>